<evidence type="ECO:0000256" key="3">
    <source>
        <dbReference type="ARBA" id="ARBA00022801"/>
    </source>
</evidence>
<dbReference type="InterPro" id="IPR009003">
    <property type="entry name" value="Peptidase_S1_PA"/>
</dbReference>
<gene>
    <name evidence="6" type="ORF">SAMN02910429_01728</name>
</gene>
<reference evidence="7" key="1">
    <citation type="submission" date="2016-10" db="EMBL/GenBank/DDBJ databases">
        <authorList>
            <person name="Varghese N."/>
            <person name="Submissions S."/>
        </authorList>
    </citation>
    <scope>NUCLEOTIDE SEQUENCE [LARGE SCALE GENOMIC DNA]</scope>
    <source>
        <strain evidence="7">S1b</strain>
    </source>
</reference>
<accession>A0A1H9TS70</accession>
<keyword evidence="2" id="KW-0645">Protease</keyword>
<dbReference type="InterPro" id="IPR051201">
    <property type="entry name" value="Chloro_Bact_Ser_Proteases"/>
</dbReference>
<evidence type="ECO:0000256" key="1">
    <source>
        <dbReference type="ARBA" id="ARBA00010541"/>
    </source>
</evidence>
<protein>
    <submittedName>
        <fullName evidence="6">Trypsin-like peptidase domain-containing protein</fullName>
    </submittedName>
</protein>
<comment type="similarity">
    <text evidence="1">Belongs to the peptidase S1C family.</text>
</comment>
<dbReference type="PANTHER" id="PTHR43343">
    <property type="entry name" value="PEPTIDASE S12"/>
    <property type="match status" value="1"/>
</dbReference>
<sequence>MNESNEKIINDTSKKKGDGKFLRGVLITLTCGAIAGGTFAGSFYLYNTKLKTFIEQQEDSGLQTATSTSSKKTLIKNNDVSGVVKNTMPSIVAITNTSEKKVSSFFSSEDRYQTQKSVGSGIIVKEDGDKLYIVTNNHVIDGSTKLTVKFCDNETAEASIRGNVAKNDLAVITVKLSSLPKRTKNKIKVATFGKSSEIKVGESAIAIGNALGYGQSVTTGIISAVDREVTTSDTNNTQKYTNKLIQTDAAINPGNSGGALLNAKGELIGINSAKYSSSAVEGMGFAIPIDTAATLINDMIKNGTRDNSYKDSEPSYKRRYRSYDDDNGYGNPGDDDSDDEFDGSDDGNDYDGSEYGY</sequence>
<keyword evidence="5" id="KW-0472">Membrane</keyword>
<feature type="transmembrane region" description="Helical" evidence="5">
    <location>
        <begin position="21"/>
        <end position="46"/>
    </location>
</feature>
<dbReference type="GO" id="GO:0006508">
    <property type="term" value="P:proteolysis"/>
    <property type="evidence" value="ECO:0007669"/>
    <property type="project" value="UniProtKB-KW"/>
</dbReference>
<name>A0A1H9TS70_9FIRM</name>
<feature type="compositionally biased region" description="Basic and acidic residues" evidence="4">
    <location>
        <begin position="303"/>
        <end position="324"/>
    </location>
</feature>
<keyword evidence="7" id="KW-1185">Reference proteome</keyword>
<evidence type="ECO:0000313" key="7">
    <source>
        <dbReference type="Proteomes" id="UP000182471"/>
    </source>
</evidence>
<feature type="compositionally biased region" description="Acidic residues" evidence="4">
    <location>
        <begin position="333"/>
        <end position="357"/>
    </location>
</feature>
<evidence type="ECO:0000256" key="2">
    <source>
        <dbReference type="ARBA" id="ARBA00022670"/>
    </source>
</evidence>
<dbReference type="PRINTS" id="PR00834">
    <property type="entry name" value="PROTEASES2C"/>
</dbReference>
<keyword evidence="5" id="KW-0812">Transmembrane</keyword>
<dbReference type="AlphaFoldDB" id="A0A1H9TS70"/>
<dbReference type="InterPro" id="IPR043504">
    <property type="entry name" value="Peptidase_S1_PA_chymotrypsin"/>
</dbReference>
<organism evidence="6 7">
    <name type="scientific">Lachnobacterium bovis</name>
    <dbReference type="NCBI Taxonomy" id="140626"/>
    <lineage>
        <taxon>Bacteria</taxon>
        <taxon>Bacillati</taxon>
        <taxon>Bacillota</taxon>
        <taxon>Clostridia</taxon>
        <taxon>Lachnospirales</taxon>
        <taxon>Lachnospiraceae</taxon>
        <taxon>Lachnobacterium</taxon>
    </lineage>
</organism>
<feature type="region of interest" description="Disordered" evidence="4">
    <location>
        <begin position="302"/>
        <end position="357"/>
    </location>
</feature>
<dbReference type="SUPFAM" id="SSF50494">
    <property type="entry name" value="Trypsin-like serine proteases"/>
    <property type="match status" value="1"/>
</dbReference>
<dbReference type="Proteomes" id="UP000182471">
    <property type="component" value="Unassembled WGS sequence"/>
</dbReference>
<evidence type="ECO:0000256" key="5">
    <source>
        <dbReference type="SAM" id="Phobius"/>
    </source>
</evidence>
<dbReference type="GO" id="GO:0004252">
    <property type="term" value="F:serine-type endopeptidase activity"/>
    <property type="evidence" value="ECO:0007669"/>
    <property type="project" value="InterPro"/>
</dbReference>
<keyword evidence="5" id="KW-1133">Transmembrane helix</keyword>
<dbReference type="InterPro" id="IPR001940">
    <property type="entry name" value="Peptidase_S1C"/>
</dbReference>
<evidence type="ECO:0000256" key="4">
    <source>
        <dbReference type="SAM" id="MobiDB-lite"/>
    </source>
</evidence>
<evidence type="ECO:0000313" key="6">
    <source>
        <dbReference type="EMBL" id="SER99533.1"/>
    </source>
</evidence>
<proteinExistence type="inferred from homology"/>
<keyword evidence="3" id="KW-0378">Hydrolase</keyword>
<dbReference type="RefSeq" id="WP_074730777.1">
    <property type="nucleotide sequence ID" value="NZ_FOGW01000019.1"/>
</dbReference>
<dbReference type="Pfam" id="PF13365">
    <property type="entry name" value="Trypsin_2"/>
    <property type="match status" value="1"/>
</dbReference>
<dbReference type="Gene3D" id="2.40.10.10">
    <property type="entry name" value="Trypsin-like serine proteases"/>
    <property type="match status" value="2"/>
</dbReference>
<dbReference type="PANTHER" id="PTHR43343:SF3">
    <property type="entry name" value="PROTEASE DO-LIKE 8, CHLOROPLASTIC"/>
    <property type="match status" value="1"/>
</dbReference>
<dbReference type="EMBL" id="FOGW01000019">
    <property type="protein sequence ID" value="SER99533.1"/>
    <property type="molecule type" value="Genomic_DNA"/>
</dbReference>